<dbReference type="InterPro" id="IPR026295">
    <property type="entry name" value="CCD81"/>
</dbReference>
<reference evidence="2 3" key="1">
    <citation type="journal article" date="2024" name="Science">
        <title>Giant polyketide synthase enzymes in the biosynthesis of giant marine polyether toxins.</title>
        <authorList>
            <person name="Fallon T.R."/>
            <person name="Shende V.V."/>
            <person name="Wierzbicki I.H."/>
            <person name="Pendleton A.L."/>
            <person name="Watervoot N.F."/>
            <person name="Auber R.P."/>
            <person name="Gonzalez D.J."/>
            <person name="Wisecaver J.H."/>
            <person name="Moore B.S."/>
        </authorList>
    </citation>
    <scope>NUCLEOTIDE SEQUENCE [LARGE SCALE GENOMIC DNA]</scope>
    <source>
        <strain evidence="2 3">12B1</strain>
    </source>
</reference>
<dbReference type="GO" id="GO:0005815">
    <property type="term" value="C:microtubule organizing center"/>
    <property type="evidence" value="ECO:0007669"/>
    <property type="project" value="TreeGrafter"/>
</dbReference>
<evidence type="ECO:0000256" key="1">
    <source>
        <dbReference type="SAM" id="MobiDB-lite"/>
    </source>
</evidence>
<protein>
    <submittedName>
        <fullName evidence="2">Uncharacterized protein</fullName>
    </submittedName>
</protein>
<dbReference type="PANTHER" id="PTHR14362">
    <property type="entry name" value="COILED-COIL DOMAIN-CONTAINING PROTEIN 81"/>
    <property type="match status" value="1"/>
</dbReference>
<feature type="compositionally biased region" description="Low complexity" evidence="1">
    <location>
        <begin position="331"/>
        <end position="344"/>
    </location>
</feature>
<keyword evidence="3" id="KW-1185">Reference proteome</keyword>
<feature type="region of interest" description="Disordered" evidence="1">
    <location>
        <begin position="305"/>
        <end position="367"/>
    </location>
</feature>
<dbReference type="PANTHER" id="PTHR14362:SF2">
    <property type="entry name" value="COILED-COIL DOMAIN-CONTAINING PROTEIN 81"/>
    <property type="match status" value="1"/>
</dbReference>
<accession>A0AB34KC14</accession>
<evidence type="ECO:0000313" key="2">
    <source>
        <dbReference type="EMBL" id="KAL1529990.1"/>
    </source>
</evidence>
<comment type="caution">
    <text evidence="2">The sequence shown here is derived from an EMBL/GenBank/DDBJ whole genome shotgun (WGS) entry which is preliminary data.</text>
</comment>
<gene>
    <name evidence="2" type="ORF">AB1Y20_000916</name>
</gene>
<feature type="compositionally biased region" description="Polar residues" evidence="1">
    <location>
        <begin position="345"/>
        <end position="360"/>
    </location>
</feature>
<name>A0AB34KC14_PRYPA</name>
<dbReference type="Proteomes" id="UP001515480">
    <property type="component" value="Unassembled WGS sequence"/>
</dbReference>
<evidence type="ECO:0000313" key="3">
    <source>
        <dbReference type="Proteomes" id="UP001515480"/>
    </source>
</evidence>
<feature type="region of interest" description="Disordered" evidence="1">
    <location>
        <begin position="206"/>
        <end position="225"/>
    </location>
</feature>
<dbReference type="EMBL" id="JBGBPQ010000001">
    <property type="protein sequence ID" value="KAL1529990.1"/>
    <property type="molecule type" value="Genomic_DNA"/>
</dbReference>
<proteinExistence type="predicted"/>
<sequence length="518" mass="53955">MDVEALAGSDALAPLRVKAWRALCEWVKWRCARQRGAYIPNLLQVFWTVTSAEGGSRLRKPVFFLSPRFTENYGVHPTHPPLAAVPPPAPGDDINFYHLAIQFSDGLTKDQAFICTRDMLFRLGEAASQGRELTLSLGVGTLHICERLATFEWTAGFGGHAPAEGAPARTSSLDPLSGRPREGGDALSALHLVGAARSALLGSECSGSHATSRRKGGSRLGGGSLSAEEEAQLFRELDSLDPEVRAEAAAAVAMRASELEQPTREEVARLLKLSAGEMDGRTVNELGDALAAKAAQLEAQLLHSKSQNAKLESELRLQKPKPPSSREARSTTKAPPSAPTAPLSQLSVAGSGSLAGNGSRASCPAAGRSKPAAAALGGAERGASAPLLSVGFGSGGPAMVSAPPNPPAKPKAPPMKLTRKALENQRPKVSVHLSGPPTEMTATTARVPVAPPIKMSHAEQPQANDAAAVAWRLHAAPVPPVRRSGAAAKYGRSVGGPAPPFLPVPPIVAAQMKAASLK</sequence>
<feature type="region of interest" description="Disordered" evidence="1">
    <location>
        <begin position="162"/>
        <end position="182"/>
    </location>
</feature>
<organism evidence="2 3">
    <name type="scientific">Prymnesium parvum</name>
    <name type="common">Toxic golden alga</name>
    <dbReference type="NCBI Taxonomy" id="97485"/>
    <lineage>
        <taxon>Eukaryota</taxon>
        <taxon>Haptista</taxon>
        <taxon>Haptophyta</taxon>
        <taxon>Prymnesiophyceae</taxon>
        <taxon>Prymnesiales</taxon>
        <taxon>Prymnesiaceae</taxon>
        <taxon>Prymnesium</taxon>
    </lineage>
</organism>
<dbReference type="AlphaFoldDB" id="A0AB34KC14"/>